<dbReference type="SUPFAM" id="SSF49899">
    <property type="entry name" value="Concanavalin A-like lectins/glucanases"/>
    <property type="match status" value="1"/>
</dbReference>
<name>H2YKF5_CIOSA</name>
<feature type="transmembrane region" description="Helical" evidence="2">
    <location>
        <begin position="19"/>
        <end position="35"/>
    </location>
</feature>
<evidence type="ECO:0000259" key="3">
    <source>
        <dbReference type="SMART" id="SM00210"/>
    </source>
</evidence>
<dbReference type="AlphaFoldDB" id="H2YKF5"/>
<dbReference type="Pfam" id="PF02210">
    <property type="entry name" value="Laminin_G_2"/>
    <property type="match status" value="1"/>
</dbReference>
<dbReference type="HOGENOM" id="CLU_1109132_0_0_1"/>
<evidence type="ECO:0000313" key="5">
    <source>
        <dbReference type="Ensembl" id="ENSCSAVP00000005807.1"/>
    </source>
</evidence>
<keyword evidence="2" id="KW-1133">Transmembrane helix</keyword>
<reference evidence="5" key="2">
    <citation type="submission" date="2025-08" db="UniProtKB">
        <authorList>
            <consortium name="Ensembl"/>
        </authorList>
    </citation>
    <scope>IDENTIFICATION</scope>
</reference>
<keyword evidence="2" id="KW-0472">Membrane</keyword>
<dbReference type="InterPro" id="IPR013320">
    <property type="entry name" value="ConA-like_dom_sf"/>
</dbReference>
<keyword evidence="2" id="KW-0812">Transmembrane</keyword>
<keyword evidence="1" id="KW-0677">Repeat</keyword>
<dbReference type="SMART" id="SM00282">
    <property type="entry name" value="LamG"/>
    <property type="match status" value="1"/>
</dbReference>
<dbReference type="STRING" id="51511.ENSCSAVP00000005807"/>
<evidence type="ECO:0000256" key="1">
    <source>
        <dbReference type="ARBA" id="ARBA00022737"/>
    </source>
</evidence>
<dbReference type="InterPro" id="IPR001791">
    <property type="entry name" value="Laminin_G"/>
</dbReference>
<feature type="domain" description="Thrombospondin-like N-terminal" evidence="3">
    <location>
        <begin position="39"/>
        <end position="227"/>
    </location>
</feature>
<dbReference type="SMART" id="SM00210">
    <property type="entry name" value="TSPN"/>
    <property type="match status" value="1"/>
</dbReference>
<keyword evidence="6" id="KW-1185">Reference proteome</keyword>
<evidence type="ECO:0008006" key="7">
    <source>
        <dbReference type="Google" id="ProtNLM"/>
    </source>
</evidence>
<protein>
    <recommendedName>
        <fullName evidence="7">Laminin G domain-containing protein</fullName>
    </recommendedName>
</protein>
<dbReference type="CDD" id="cd00110">
    <property type="entry name" value="LamG"/>
    <property type="match status" value="1"/>
</dbReference>
<evidence type="ECO:0000256" key="2">
    <source>
        <dbReference type="SAM" id="Phobius"/>
    </source>
</evidence>
<dbReference type="Proteomes" id="UP000007875">
    <property type="component" value="Unassembled WGS sequence"/>
</dbReference>
<dbReference type="Gene3D" id="2.60.120.200">
    <property type="match status" value="1"/>
</dbReference>
<evidence type="ECO:0000313" key="6">
    <source>
        <dbReference type="Proteomes" id="UP000007875"/>
    </source>
</evidence>
<proteinExistence type="predicted"/>
<dbReference type="eggNOG" id="KOG3544">
    <property type="taxonomic scope" value="Eukaryota"/>
</dbReference>
<reference evidence="6" key="1">
    <citation type="submission" date="2003-08" db="EMBL/GenBank/DDBJ databases">
        <authorList>
            <person name="Birren B."/>
            <person name="Nusbaum C."/>
            <person name="Abebe A."/>
            <person name="Abouelleil A."/>
            <person name="Adekoya E."/>
            <person name="Ait-zahra M."/>
            <person name="Allen N."/>
            <person name="Allen T."/>
            <person name="An P."/>
            <person name="Anderson M."/>
            <person name="Anderson S."/>
            <person name="Arachchi H."/>
            <person name="Armbruster J."/>
            <person name="Bachantsang P."/>
            <person name="Baldwin J."/>
            <person name="Barry A."/>
            <person name="Bayul T."/>
            <person name="Blitshsteyn B."/>
            <person name="Bloom T."/>
            <person name="Blye J."/>
            <person name="Boguslavskiy L."/>
            <person name="Borowsky M."/>
            <person name="Boukhgalter B."/>
            <person name="Brunache A."/>
            <person name="Butler J."/>
            <person name="Calixte N."/>
            <person name="Calvo S."/>
            <person name="Camarata J."/>
            <person name="Campo K."/>
            <person name="Chang J."/>
            <person name="Cheshatsang Y."/>
            <person name="Citroen M."/>
            <person name="Collymore A."/>
            <person name="Considine T."/>
            <person name="Cook A."/>
            <person name="Cooke P."/>
            <person name="Corum B."/>
            <person name="Cuomo C."/>
            <person name="David R."/>
            <person name="Dawoe T."/>
            <person name="Degray S."/>
            <person name="Dodge S."/>
            <person name="Dooley K."/>
            <person name="Dorje P."/>
            <person name="Dorjee K."/>
            <person name="Dorris L."/>
            <person name="Duffey N."/>
            <person name="Dupes A."/>
            <person name="Elkins T."/>
            <person name="Engels R."/>
            <person name="Erickson J."/>
            <person name="Farina A."/>
            <person name="Faro S."/>
            <person name="Ferreira P."/>
            <person name="Fischer H."/>
            <person name="Fitzgerald M."/>
            <person name="Foley K."/>
            <person name="Gage D."/>
            <person name="Galagan J."/>
            <person name="Gearin G."/>
            <person name="Gnerre S."/>
            <person name="Gnirke A."/>
            <person name="Goyette A."/>
            <person name="Graham J."/>
            <person name="Grandbois E."/>
            <person name="Gyaltsen K."/>
            <person name="Hafez N."/>
            <person name="Hagopian D."/>
            <person name="Hagos B."/>
            <person name="Hall J."/>
            <person name="Hatcher B."/>
            <person name="Heller A."/>
            <person name="Higgins H."/>
            <person name="Honan T."/>
            <person name="Horn A."/>
            <person name="Houde N."/>
            <person name="Hughes L."/>
            <person name="Hulme W."/>
            <person name="Husby E."/>
            <person name="Iliev I."/>
            <person name="Jaffe D."/>
            <person name="Jones C."/>
            <person name="Kamal M."/>
            <person name="Kamat A."/>
            <person name="Kamvysselis M."/>
            <person name="Karlsson E."/>
            <person name="Kells C."/>
            <person name="Kieu A."/>
            <person name="Kisner P."/>
            <person name="Kodira C."/>
            <person name="Kulbokas E."/>
            <person name="Labutti K."/>
            <person name="Lama D."/>
            <person name="Landers T."/>
            <person name="Leger J."/>
            <person name="Levine S."/>
            <person name="Lewis D."/>
            <person name="Lewis T."/>
            <person name="Lindblad-toh K."/>
            <person name="Liu X."/>
            <person name="Lokyitsang T."/>
            <person name="Lokyitsang Y."/>
            <person name="Lucien O."/>
            <person name="Lui A."/>
            <person name="Ma L.J."/>
            <person name="Mabbitt R."/>
            <person name="Macdonald J."/>
            <person name="Maclean C."/>
            <person name="Major J."/>
            <person name="Manning J."/>
            <person name="Marabella R."/>
            <person name="Maru K."/>
            <person name="Matthews C."/>
            <person name="Mauceli E."/>
            <person name="Mccarthy M."/>
            <person name="Mcdonough S."/>
            <person name="Mcghee T."/>
            <person name="Meldrim J."/>
            <person name="Meneus L."/>
            <person name="Mesirov J."/>
            <person name="Mihalev A."/>
            <person name="Mihova T."/>
            <person name="Mikkelsen T."/>
            <person name="Mlenga V."/>
            <person name="Moru K."/>
            <person name="Mozes J."/>
            <person name="Mulrain L."/>
            <person name="Munson G."/>
            <person name="Naylor J."/>
            <person name="Newes C."/>
            <person name="Nguyen C."/>
            <person name="Nguyen N."/>
            <person name="Nguyen T."/>
            <person name="Nicol R."/>
            <person name="Nielsen C."/>
            <person name="Nizzari M."/>
            <person name="Norbu C."/>
            <person name="Norbu N."/>
            <person name="O'donnell P."/>
            <person name="Okoawo O."/>
            <person name="O'leary S."/>
            <person name="Omotosho B."/>
            <person name="O'neill K."/>
            <person name="Osman S."/>
            <person name="Parker S."/>
            <person name="Perrin D."/>
            <person name="Phunkhang P."/>
            <person name="Piqani B."/>
            <person name="Purcell S."/>
            <person name="Rachupka T."/>
            <person name="Ramasamy U."/>
            <person name="Rameau R."/>
            <person name="Ray V."/>
            <person name="Raymond C."/>
            <person name="Retta R."/>
            <person name="Richardson S."/>
            <person name="Rise C."/>
            <person name="Rodriguez J."/>
            <person name="Rogers J."/>
            <person name="Rogov P."/>
            <person name="Rutman M."/>
            <person name="Schupbach R."/>
            <person name="Seaman C."/>
            <person name="Settipalli S."/>
            <person name="Sharpe T."/>
            <person name="Sheridan J."/>
            <person name="Sherpa N."/>
            <person name="Shi J."/>
            <person name="Smirnov S."/>
            <person name="Smith C."/>
            <person name="Sougnez C."/>
            <person name="Spencer B."/>
            <person name="Stalker J."/>
            <person name="Stange-thomann N."/>
            <person name="Stavropoulos S."/>
            <person name="Stetson K."/>
            <person name="Stone C."/>
            <person name="Stone S."/>
            <person name="Stubbs M."/>
            <person name="Talamas J."/>
            <person name="Tchuinga P."/>
            <person name="Tenzing P."/>
            <person name="Tesfaye S."/>
            <person name="Theodore J."/>
            <person name="Thoulutsang Y."/>
            <person name="Topham K."/>
            <person name="Towey S."/>
            <person name="Tsamla T."/>
            <person name="Tsomo N."/>
            <person name="Vallee D."/>
            <person name="Vassiliev H."/>
            <person name="Venkataraman V."/>
            <person name="Vinson J."/>
            <person name="Vo A."/>
            <person name="Wade C."/>
            <person name="Wang S."/>
            <person name="Wangchuk T."/>
            <person name="Wangdi T."/>
            <person name="Whittaker C."/>
            <person name="Wilkinson J."/>
            <person name="Wu Y."/>
            <person name="Wyman D."/>
            <person name="Yadav S."/>
            <person name="Yang S."/>
            <person name="Yang X."/>
            <person name="Yeager S."/>
            <person name="Yee E."/>
            <person name="Young G."/>
            <person name="Zainoun J."/>
            <person name="Zembeck L."/>
            <person name="Zimmer A."/>
            <person name="Zody M."/>
            <person name="Lander E."/>
        </authorList>
    </citation>
    <scope>NUCLEOTIDE SEQUENCE [LARGE SCALE GENOMIC DNA]</scope>
</reference>
<dbReference type="GeneTree" id="ENSGT01000000214708"/>
<reference evidence="5" key="3">
    <citation type="submission" date="2025-09" db="UniProtKB">
        <authorList>
            <consortium name="Ensembl"/>
        </authorList>
    </citation>
    <scope>IDENTIFICATION</scope>
</reference>
<dbReference type="OMA" id="FEVNIWL"/>
<dbReference type="InterPro" id="IPR048287">
    <property type="entry name" value="TSPN-like_N"/>
</dbReference>
<evidence type="ECO:0000259" key="4">
    <source>
        <dbReference type="SMART" id="SM00282"/>
    </source>
</evidence>
<feature type="domain" description="Laminin G" evidence="4">
    <location>
        <begin position="95"/>
        <end position="226"/>
    </location>
</feature>
<sequence length="251" mass="27934">MGTSTWSIVKPQSGRQSQIAAWLLYCICLAILPNVQTTRIDLLDRLKLSTSLGVSRVSGICEGGRTALRVSESSQTITLPSAYVFKEFQTNGFPTEFTISAVIKPESGVVNPFLLRMKHELTWRQLGFTVGESPEFHYRVSNDELEQFPTFSSVNLADGRWHKVAWSVYNEMVQLWVDCLLIAEKEVRRDTTTQLSLGGAVVFGEESGSVDKAFVGDIESFHIDSDPNIAGQMCRRDSDLSPDCRTPSLFA</sequence>
<organism evidence="5 6">
    <name type="scientific">Ciona savignyi</name>
    <name type="common">Pacific transparent sea squirt</name>
    <dbReference type="NCBI Taxonomy" id="51511"/>
    <lineage>
        <taxon>Eukaryota</taxon>
        <taxon>Metazoa</taxon>
        <taxon>Chordata</taxon>
        <taxon>Tunicata</taxon>
        <taxon>Ascidiacea</taxon>
        <taxon>Phlebobranchia</taxon>
        <taxon>Cionidae</taxon>
        <taxon>Ciona</taxon>
    </lineage>
</organism>
<accession>H2YKF5</accession>
<dbReference type="InParanoid" id="H2YKF5"/>
<dbReference type="Ensembl" id="ENSCSAVT00000005882.1">
    <property type="protein sequence ID" value="ENSCSAVP00000005807.1"/>
    <property type="gene ID" value="ENSCSAVG00000003462.1"/>
</dbReference>